<comment type="caution">
    <text evidence="2">The sequence shown here is derived from an EMBL/GenBank/DDBJ whole genome shotgun (WGS) entry which is preliminary data.</text>
</comment>
<sequence length="139" mass="16469">MPDKKSTARRGTPPKHDPHPDPPARTPTGERGYPILCLRHLQTGWGIDRLTPAQCREFLVKWHKRTAFTWNELIQHGKHGLGHEQLPKVTFKPRIPEWLERDSYMVFRHERNLPFVGFRTGDVFHVLWIETRYGELYDH</sequence>
<evidence type="ECO:0000313" key="3">
    <source>
        <dbReference type="Proteomes" id="UP000655751"/>
    </source>
</evidence>
<dbReference type="AlphaFoldDB" id="A0A931ID18"/>
<evidence type="ECO:0000256" key="1">
    <source>
        <dbReference type="SAM" id="MobiDB-lite"/>
    </source>
</evidence>
<keyword evidence="3" id="KW-1185">Reference proteome</keyword>
<feature type="region of interest" description="Disordered" evidence="1">
    <location>
        <begin position="1"/>
        <end position="29"/>
    </location>
</feature>
<dbReference type="Proteomes" id="UP000655751">
    <property type="component" value="Unassembled WGS sequence"/>
</dbReference>
<organism evidence="2 3">
    <name type="scientific">Nocardia bovistercoris</name>
    <dbReference type="NCBI Taxonomy" id="2785916"/>
    <lineage>
        <taxon>Bacteria</taxon>
        <taxon>Bacillati</taxon>
        <taxon>Actinomycetota</taxon>
        <taxon>Actinomycetes</taxon>
        <taxon>Mycobacteriales</taxon>
        <taxon>Nocardiaceae</taxon>
        <taxon>Nocardia</taxon>
    </lineage>
</organism>
<protein>
    <submittedName>
        <fullName evidence="2">Uncharacterized protein</fullName>
    </submittedName>
</protein>
<evidence type="ECO:0000313" key="2">
    <source>
        <dbReference type="EMBL" id="MBH0778155.1"/>
    </source>
</evidence>
<name>A0A931ID18_9NOCA</name>
<dbReference type="RefSeq" id="WP_196150481.1">
    <property type="nucleotide sequence ID" value="NZ_JADMLG010000007.1"/>
</dbReference>
<proteinExistence type="predicted"/>
<accession>A0A931ID18</accession>
<reference evidence="2" key="1">
    <citation type="submission" date="2020-11" db="EMBL/GenBank/DDBJ databases">
        <title>Nocardia NEAU-351.nov., a novel actinomycete isolated from the cow dung.</title>
        <authorList>
            <person name="Zhang X."/>
        </authorList>
    </citation>
    <scope>NUCLEOTIDE SEQUENCE</scope>
    <source>
        <strain evidence="2">NEAU-351</strain>
    </source>
</reference>
<dbReference type="EMBL" id="JADMLG010000007">
    <property type="protein sequence ID" value="MBH0778155.1"/>
    <property type="molecule type" value="Genomic_DNA"/>
</dbReference>
<gene>
    <name evidence="2" type="ORF">IT779_17895</name>
</gene>